<comment type="caution">
    <text evidence="2">The sequence shown here is derived from an EMBL/GenBank/DDBJ whole genome shotgun (WGS) entry which is preliminary data.</text>
</comment>
<feature type="non-terminal residue" evidence="2">
    <location>
        <position position="1"/>
    </location>
</feature>
<dbReference type="AlphaFoldDB" id="A0A9N9PDN7"/>
<gene>
    <name evidence="2" type="ORF">CPELLU_LOCUS21597</name>
</gene>
<organism evidence="2 3">
    <name type="scientific">Cetraspora pellucida</name>
    <dbReference type="NCBI Taxonomy" id="1433469"/>
    <lineage>
        <taxon>Eukaryota</taxon>
        <taxon>Fungi</taxon>
        <taxon>Fungi incertae sedis</taxon>
        <taxon>Mucoromycota</taxon>
        <taxon>Glomeromycotina</taxon>
        <taxon>Glomeromycetes</taxon>
        <taxon>Diversisporales</taxon>
        <taxon>Gigasporaceae</taxon>
        <taxon>Cetraspora</taxon>
    </lineage>
</organism>
<proteinExistence type="predicted"/>
<name>A0A9N9PDN7_9GLOM</name>
<dbReference type="Proteomes" id="UP000789759">
    <property type="component" value="Unassembled WGS sequence"/>
</dbReference>
<protein>
    <submittedName>
        <fullName evidence="2">13693_t:CDS:1</fullName>
    </submittedName>
</protein>
<feature type="region of interest" description="Disordered" evidence="1">
    <location>
        <begin position="1"/>
        <end position="56"/>
    </location>
</feature>
<accession>A0A9N9PDN7</accession>
<reference evidence="2" key="1">
    <citation type="submission" date="2021-06" db="EMBL/GenBank/DDBJ databases">
        <authorList>
            <person name="Kallberg Y."/>
            <person name="Tangrot J."/>
            <person name="Rosling A."/>
        </authorList>
    </citation>
    <scope>NUCLEOTIDE SEQUENCE</scope>
    <source>
        <strain evidence="2">FL966</strain>
    </source>
</reference>
<feature type="compositionally biased region" description="Basic and acidic residues" evidence="1">
    <location>
        <begin position="1"/>
        <end position="14"/>
    </location>
</feature>
<keyword evidence="3" id="KW-1185">Reference proteome</keyword>
<sequence>KERHQKEVGTEEKSNNNANLNAKSAEDFTEDSKTNNEKEKKHKKDAEVPVNNMLYD</sequence>
<feature type="compositionally biased region" description="Basic and acidic residues" evidence="1">
    <location>
        <begin position="24"/>
        <end position="47"/>
    </location>
</feature>
<feature type="non-terminal residue" evidence="2">
    <location>
        <position position="56"/>
    </location>
</feature>
<evidence type="ECO:0000256" key="1">
    <source>
        <dbReference type="SAM" id="MobiDB-lite"/>
    </source>
</evidence>
<dbReference type="EMBL" id="CAJVQA010082137">
    <property type="protein sequence ID" value="CAG8837682.1"/>
    <property type="molecule type" value="Genomic_DNA"/>
</dbReference>
<evidence type="ECO:0000313" key="2">
    <source>
        <dbReference type="EMBL" id="CAG8837682.1"/>
    </source>
</evidence>
<evidence type="ECO:0000313" key="3">
    <source>
        <dbReference type="Proteomes" id="UP000789759"/>
    </source>
</evidence>